<feature type="domain" description="MobA-like NTP transferase" evidence="1">
    <location>
        <begin position="10"/>
        <end position="172"/>
    </location>
</feature>
<dbReference type="PANTHER" id="PTHR43777:SF1">
    <property type="entry name" value="MOLYBDENUM COFACTOR CYTIDYLYLTRANSFERASE"/>
    <property type="match status" value="1"/>
</dbReference>
<dbReference type="Proteomes" id="UP000291142">
    <property type="component" value="Unassembled WGS sequence"/>
</dbReference>
<dbReference type="SUPFAM" id="SSF53448">
    <property type="entry name" value="Nucleotide-diphospho-sugar transferases"/>
    <property type="match status" value="1"/>
</dbReference>
<evidence type="ECO:0000313" key="3">
    <source>
        <dbReference type="Proteomes" id="UP000291142"/>
    </source>
</evidence>
<dbReference type="InterPro" id="IPR025877">
    <property type="entry name" value="MobA-like_NTP_Trfase"/>
</dbReference>
<dbReference type="Pfam" id="PF12804">
    <property type="entry name" value="NTP_transf_3"/>
    <property type="match status" value="1"/>
</dbReference>
<comment type="caution">
    <text evidence="2">The sequence shown here is derived from an EMBL/GenBank/DDBJ whole genome shotgun (WGS) entry which is preliminary data.</text>
</comment>
<dbReference type="AlphaFoldDB" id="A0A4Q9FHF6"/>
<dbReference type="RefSeq" id="WP_130962331.1">
    <property type="nucleotide sequence ID" value="NZ_SIRT01000001.1"/>
</dbReference>
<dbReference type="OrthoDB" id="9779263at2"/>
<sequence length="202" mass="22085">MASTSNIAIAILAAGASKRMGSPKQLLKWGETTLLQHSIKTCKNTVAKEVFTVLGANHEVIASGIEDESLPLVFNKEWEQGLGKSIASASKFLLNSNKIFEGILIVLADQPFVTTSFLDEMMNQFNPNSKDIIATSYNSSKCGVPVLFDKAYFKELSDLSGDDGAKSILEKHITSVQVIAPDFENTDIDTKEDYQHIIKPSQ</sequence>
<dbReference type="InterPro" id="IPR029044">
    <property type="entry name" value="Nucleotide-diphossugar_trans"/>
</dbReference>
<dbReference type="CDD" id="cd04182">
    <property type="entry name" value="GT_2_like_f"/>
    <property type="match status" value="1"/>
</dbReference>
<protein>
    <submittedName>
        <fullName evidence="2">Nucleotidyltransferase family protein</fullName>
    </submittedName>
</protein>
<evidence type="ECO:0000313" key="2">
    <source>
        <dbReference type="EMBL" id="TBN06341.1"/>
    </source>
</evidence>
<keyword evidence="3" id="KW-1185">Reference proteome</keyword>
<organism evidence="2 3">
    <name type="scientific">Hyunsoonleella flava</name>
    <dbReference type="NCBI Taxonomy" id="2527939"/>
    <lineage>
        <taxon>Bacteria</taxon>
        <taxon>Pseudomonadati</taxon>
        <taxon>Bacteroidota</taxon>
        <taxon>Flavobacteriia</taxon>
        <taxon>Flavobacteriales</taxon>
        <taxon>Flavobacteriaceae</taxon>
    </lineage>
</organism>
<evidence type="ECO:0000259" key="1">
    <source>
        <dbReference type="Pfam" id="PF12804"/>
    </source>
</evidence>
<dbReference type="Gene3D" id="3.90.550.10">
    <property type="entry name" value="Spore Coat Polysaccharide Biosynthesis Protein SpsA, Chain A"/>
    <property type="match status" value="1"/>
</dbReference>
<dbReference type="GO" id="GO:0016779">
    <property type="term" value="F:nucleotidyltransferase activity"/>
    <property type="evidence" value="ECO:0007669"/>
    <property type="project" value="UniProtKB-ARBA"/>
</dbReference>
<dbReference type="EMBL" id="SIRT01000001">
    <property type="protein sequence ID" value="TBN06341.1"/>
    <property type="molecule type" value="Genomic_DNA"/>
</dbReference>
<keyword evidence="2" id="KW-0808">Transferase</keyword>
<proteinExistence type="predicted"/>
<dbReference type="PANTHER" id="PTHR43777">
    <property type="entry name" value="MOLYBDENUM COFACTOR CYTIDYLYLTRANSFERASE"/>
    <property type="match status" value="1"/>
</dbReference>
<name>A0A4Q9FHF6_9FLAO</name>
<accession>A0A4Q9FHF6</accession>
<gene>
    <name evidence="2" type="ORF">EYD45_00190</name>
</gene>
<reference evidence="2 3" key="1">
    <citation type="submission" date="2019-02" db="EMBL/GenBank/DDBJ databases">
        <title>Hyunsoonleella sp., isolated from marine sediment.</title>
        <authorList>
            <person name="Liu B.-T."/>
        </authorList>
    </citation>
    <scope>NUCLEOTIDE SEQUENCE [LARGE SCALE GENOMIC DNA]</scope>
    <source>
        <strain evidence="2 3">T58</strain>
    </source>
</reference>